<accession>A0ABN2C0Z0</accession>
<reference evidence="2 3" key="1">
    <citation type="journal article" date="2019" name="Int. J. Syst. Evol. Microbiol.">
        <title>The Global Catalogue of Microorganisms (GCM) 10K type strain sequencing project: providing services to taxonomists for standard genome sequencing and annotation.</title>
        <authorList>
            <consortium name="The Broad Institute Genomics Platform"/>
            <consortium name="The Broad Institute Genome Sequencing Center for Infectious Disease"/>
            <person name="Wu L."/>
            <person name="Ma J."/>
        </authorList>
    </citation>
    <scope>NUCLEOTIDE SEQUENCE [LARGE SCALE GENOMIC DNA]</scope>
    <source>
        <strain evidence="2 3">JCM 14942</strain>
    </source>
</reference>
<organism evidence="2 3">
    <name type="scientific">Nocardioides humi</name>
    <dbReference type="NCBI Taxonomy" id="449461"/>
    <lineage>
        <taxon>Bacteria</taxon>
        <taxon>Bacillati</taxon>
        <taxon>Actinomycetota</taxon>
        <taxon>Actinomycetes</taxon>
        <taxon>Propionibacteriales</taxon>
        <taxon>Nocardioidaceae</taxon>
        <taxon>Nocardioides</taxon>
    </lineage>
</organism>
<evidence type="ECO:0000313" key="3">
    <source>
        <dbReference type="Proteomes" id="UP001500842"/>
    </source>
</evidence>
<name>A0ABN2C0Z0_9ACTN</name>
<feature type="region of interest" description="Disordered" evidence="1">
    <location>
        <begin position="1"/>
        <end position="29"/>
    </location>
</feature>
<dbReference type="Proteomes" id="UP001500842">
    <property type="component" value="Unassembled WGS sequence"/>
</dbReference>
<evidence type="ECO:0000256" key="1">
    <source>
        <dbReference type="SAM" id="MobiDB-lite"/>
    </source>
</evidence>
<proteinExistence type="predicted"/>
<comment type="caution">
    <text evidence="2">The sequence shown here is derived from an EMBL/GenBank/DDBJ whole genome shotgun (WGS) entry which is preliminary data.</text>
</comment>
<sequence>MPARSSGSSWSSAARWSRRDSSLGPRSNVQRDVVVDEHLDEQVEVAHVAADEDCHTPFALT</sequence>
<dbReference type="EMBL" id="BAAAOR010000059">
    <property type="protein sequence ID" value="GAA1549798.1"/>
    <property type="molecule type" value="Genomic_DNA"/>
</dbReference>
<protein>
    <submittedName>
        <fullName evidence="2">Uncharacterized protein</fullName>
    </submittedName>
</protein>
<gene>
    <name evidence="2" type="ORF">GCM10009788_59380</name>
</gene>
<feature type="compositionally biased region" description="Low complexity" evidence="1">
    <location>
        <begin position="1"/>
        <end position="15"/>
    </location>
</feature>
<keyword evidence="3" id="KW-1185">Reference proteome</keyword>
<evidence type="ECO:0000313" key="2">
    <source>
        <dbReference type="EMBL" id="GAA1549798.1"/>
    </source>
</evidence>